<evidence type="ECO:0000256" key="3">
    <source>
        <dbReference type="ARBA" id="ARBA00022692"/>
    </source>
</evidence>
<dbReference type="InterPro" id="IPR017452">
    <property type="entry name" value="GPCR_Rhodpsn_7TM"/>
</dbReference>
<feature type="transmembrane region" description="Helical" evidence="9">
    <location>
        <begin position="293"/>
        <end position="313"/>
    </location>
</feature>
<keyword evidence="5 9" id="KW-1133">Transmembrane helix</keyword>
<feature type="transmembrane region" description="Helical" evidence="9">
    <location>
        <begin position="252"/>
        <end position="272"/>
    </location>
</feature>
<sequence length="521" mass="58205">WAPLTAIACDGKPECIDMEDECQDKCGEKQPFCSKIGPTGLFTCSEQFTLPGRLICDGHKNCSKSGEDEIGCINRFVCKNESAKVYSVRKNQECDFSADCEDASDEANCPSTHFYCEGGKPFFVDRRSMFDGKRDCEDGSDECPKDSFKGSVFSSAENMIENRFLQVMVWVMGLLAVGGNAAVIVHTISLLCYHARRKLTKVAMVYSCMVLNLSVADLLMGVFLIALGITNASTSGNYCLKDHSWRSGTPCFVLGTLAVLSSEVSLVTLAILSSYRMFCVIWPIQSRTLQVHVSIGLAISTWVYAGTIAFLPFSKMFQEYFVSQTMLSTNPYFFTEIIDKPAFKTFSKILLSYSNVSYEINKNEDMFTWEKMSQRLEAFNPEYKALGYFGYYSTHATCLPKLFVDRRDVGWQFSLSVTITNFILCLYIVGAYAVIFRPRQVNKTAMTSQGTRNMQRRIAILVATDCACWLPICIIAFLNFSGVEISNTVYSITAIIILPINSALNPLFYSNAVQVLCAKML</sequence>
<dbReference type="PANTHER" id="PTHR24372">
    <property type="entry name" value="GLYCOPROTEIN HORMONE RECEPTOR"/>
    <property type="match status" value="1"/>
</dbReference>
<keyword evidence="3 9" id="KW-0812">Transmembrane</keyword>
<dbReference type="InterPro" id="IPR000276">
    <property type="entry name" value="GPCR_Rhodpsn"/>
</dbReference>
<comment type="subcellular location">
    <subcellularLocation>
        <location evidence="1">Membrane</location>
    </subcellularLocation>
</comment>
<feature type="transmembrane region" description="Helical" evidence="9">
    <location>
        <begin position="167"/>
        <end position="193"/>
    </location>
</feature>
<dbReference type="PANTHER" id="PTHR24372:SF77">
    <property type="entry name" value="G-PROTEIN COUPLED RECEPTORS FAMILY 1 PROFILE DOMAIN-CONTAINING PROTEIN"/>
    <property type="match status" value="1"/>
</dbReference>
<dbReference type="SUPFAM" id="SSF57424">
    <property type="entry name" value="LDL receptor-like module"/>
    <property type="match status" value="3"/>
</dbReference>
<dbReference type="CDD" id="cd00112">
    <property type="entry name" value="LDLa"/>
    <property type="match status" value="2"/>
</dbReference>
<reference evidence="11" key="3">
    <citation type="submission" date="2025-09" db="UniProtKB">
        <authorList>
            <consortium name="Ensembl"/>
        </authorList>
    </citation>
    <scope>IDENTIFICATION</scope>
</reference>
<dbReference type="PROSITE" id="PS50068">
    <property type="entry name" value="LDLRA_2"/>
    <property type="match status" value="1"/>
</dbReference>
<dbReference type="STRING" id="51511.ENSCSAVP00000003131"/>
<accession>H2YCT3</accession>
<feature type="domain" description="G-protein coupled receptors family 1 profile" evidence="10">
    <location>
        <begin position="185"/>
        <end position="509"/>
    </location>
</feature>
<feature type="disulfide bond" evidence="8">
    <location>
        <begin position="94"/>
        <end position="109"/>
    </location>
</feature>
<feature type="transmembrane region" description="Helical" evidence="9">
    <location>
        <begin position="490"/>
        <end position="509"/>
    </location>
</feature>
<feature type="transmembrane region" description="Helical" evidence="9">
    <location>
        <begin position="458"/>
        <end position="478"/>
    </location>
</feature>
<evidence type="ECO:0000256" key="8">
    <source>
        <dbReference type="PROSITE-ProRule" id="PRU00124"/>
    </source>
</evidence>
<dbReference type="InterPro" id="IPR036055">
    <property type="entry name" value="LDL_receptor-like_sf"/>
</dbReference>
<dbReference type="SMART" id="SM00192">
    <property type="entry name" value="LDLa"/>
    <property type="match status" value="2"/>
</dbReference>
<evidence type="ECO:0000256" key="2">
    <source>
        <dbReference type="ARBA" id="ARBA00022614"/>
    </source>
</evidence>
<name>H2YCT3_CIOSA</name>
<dbReference type="PRINTS" id="PR00237">
    <property type="entry name" value="GPCRRHODOPSN"/>
</dbReference>
<dbReference type="HOGENOM" id="CLU_002245_0_0_1"/>
<keyword evidence="4" id="KW-0677">Repeat</keyword>
<dbReference type="Proteomes" id="UP000007875">
    <property type="component" value="Unassembled WGS sequence"/>
</dbReference>
<keyword evidence="7 8" id="KW-1015">Disulfide bond</keyword>
<keyword evidence="6 9" id="KW-0472">Membrane</keyword>
<dbReference type="GeneTree" id="ENSGT00940000163045"/>
<reference evidence="12" key="1">
    <citation type="submission" date="2003-08" db="EMBL/GenBank/DDBJ databases">
        <authorList>
            <person name="Birren B."/>
            <person name="Nusbaum C."/>
            <person name="Abebe A."/>
            <person name="Abouelleil A."/>
            <person name="Adekoya E."/>
            <person name="Ait-zahra M."/>
            <person name="Allen N."/>
            <person name="Allen T."/>
            <person name="An P."/>
            <person name="Anderson M."/>
            <person name="Anderson S."/>
            <person name="Arachchi H."/>
            <person name="Armbruster J."/>
            <person name="Bachantsang P."/>
            <person name="Baldwin J."/>
            <person name="Barry A."/>
            <person name="Bayul T."/>
            <person name="Blitshsteyn B."/>
            <person name="Bloom T."/>
            <person name="Blye J."/>
            <person name="Boguslavskiy L."/>
            <person name="Borowsky M."/>
            <person name="Boukhgalter B."/>
            <person name="Brunache A."/>
            <person name="Butler J."/>
            <person name="Calixte N."/>
            <person name="Calvo S."/>
            <person name="Camarata J."/>
            <person name="Campo K."/>
            <person name="Chang J."/>
            <person name="Cheshatsang Y."/>
            <person name="Citroen M."/>
            <person name="Collymore A."/>
            <person name="Considine T."/>
            <person name="Cook A."/>
            <person name="Cooke P."/>
            <person name="Corum B."/>
            <person name="Cuomo C."/>
            <person name="David R."/>
            <person name="Dawoe T."/>
            <person name="Degray S."/>
            <person name="Dodge S."/>
            <person name="Dooley K."/>
            <person name="Dorje P."/>
            <person name="Dorjee K."/>
            <person name="Dorris L."/>
            <person name="Duffey N."/>
            <person name="Dupes A."/>
            <person name="Elkins T."/>
            <person name="Engels R."/>
            <person name="Erickson J."/>
            <person name="Farina A."/>
            <person name="Faro S."/>
            <person name="Ferreira P."/>
            <person name="Fischer H."/>
            <person name="Fitzgerald M."/>
            <person name="Foley K."/>
            <person name="Gage D."/>
            <person name="Galagan J."/>
            <person name="Gearin G."/>
            <person name="Gnerre S."/>
            <person name="Gnirke A."/>
            <person name="Goyette A."/>
            <person name="Graham J."/>
            <person name="Grandbois E."/>
            <person name="Gyaltsen K."/>
            <person name="Hafez N."/>
            <person name="Hagopian D."/>
            <person name="Hagos B."/>
            <person name="Hall J."/>
            <person name="Hatcher B."/>
            <person name="Heller A."/>
            <person name="Higgins H."/>
            <person name="Honan T."/>
            <person name="Horn A."/>
            <person name="Houde N."/>
            <person name="Hughes L."/>
            <person name="Hulme W."/>
            <person name="Husby E."/>
            <person name="Iliev I."/>
            <person name="Jaffe D."/>
            <person name="Jones C."/>
            <person name="Kamal M."/>
            <person name="Kamat A."/>
            <person name="Kamvysselis M."/>
            <person name="Karlsson E."/>
            <person name="Kells C."/>
            <person name="Kieu A."/>
            <person name="Kisner P."/>
            <person name="Kodira C."/>
            <person name="Kulbokas E."/>
            <person name="Labutti K."/>
            <person name="Lama D."/>
            <person name="Landers T."/>
            <person name="Leger J."/>
            <person name="Levine S."/>
            <person name="Lewis D."/>
            <person name="Lewis T."/>
            <person name="Lindblad-toh K."/>
            <person name="Liu X."/>
            <person name="Lokyitsang T."/>
            <person name="Lokyitsang Y."/>
            <person name="Lucien O."/>
            <person name="Lui A."/>
            <person name="Ma L.J."/>
            <person name="Mabbitt R."/>
            <person name="Macdonald J."/>
            <person name="Maclean C."/>
            <person name="Major J."/>
            <person name="Manning J."/>
            <person name="Marabella R."/>
            <person name="Maru K."/>
            <person name="Matthews C."/>
            <person name="Mauceli E."/>
            <person name="Mccarthy M."/>
            <person name="Mcdonough S."/>
            <person name="Mcghee T."/>
            <person name="Meldrim J."/>
            <person name="Meneus L."/>
            <person name="Mesirov J."/>
            <person name="Mihalev A."/>
            <person name="Mihova T."/>
            <person name="Mikkelsen T."/>
            <person name="Mlenga V."/>
            <person name="Moru K."/>
            <person name="Mozes J."/>
            <person name="Mulrain L."/>
            <person name="Munson G."/>
            <person name="Naylor J."/>
            <person name="Newes C."/>
            <person name="Nguyen C."/>
            <person name="Nguyen N."/>
            <person name="Nguyen T."/>
            <person name="Nicol R."/>
            <person name="Nielsen C."/>
            <person name="Nizzari M."/>
            <person name="Norbu C."/>
            <person name="Norbu N."/>
            <person name="O'donnell P."/>
            <person name="Okoawo O."/>
            <person name="O'leary S."/>
            <person name="Omotosho B."/>
            <person name="O'neill K."/>
            <person name="Osman S."/>
            <person name="Parker S."/>
            <person name="Perrin D."/>
            <person name="Phunkhang P."/>
            <person name="Piqani B."/>
            <person name="Purcell S."/>
            <person name="Rachupka T."/>
            <person name="Ramasamy U."/>
            <person name="Rameau R."/>
            <person name="Ray V."/>
            <person name="Raymond C."/>
            <person name="Retta R."/>
            <person name="Richardson S."/>
            <person name="Rise C."/>
            <person name="Rodriguez J."/>
            <person name="Rogers J."/>
            <person name="Rogov P."/>
            <person name="Rutman M."/>
            <person name="Schupbach R."/>
            <person name="Seaman C."/>
            <person name="Settipalli S."/>
            <person name="Sharpe T."/>
            <person name="Sheridan J."/>
            <person name="Sherpa N."/>
            <person name="Shi J."/>
            <person name="Smirnov S."/>
            <person name="Smith C."/>
            <person name="Sougnez C."/>
            <person name="Spencer B."/>
            <person name="Stalker J."/>
            <person name="Stange-thomann N."/>
            <person name="Stavropoulos S."/>
            <person name="Stetson K."/>
            <person name="Stone C."/>
            <person name="Stone S."/>
            <person name="Stubbs M."/>
            <person name="Talamas J."/>
            <person name="Tchuinga P."/>
            <person name="Tenzing P."/>
            <person name="Tesfaye S."/>
            <person name="Theodore J."/>
            <person name="Thoulutsang Y."/>
            <person name="Topham K."/>
            <person name="Towey S."/>
            <person name="Tsamla T."/>
            <person name="Tsomo N."/>
            <person name="Vallee D."/>
            <person name="Vassiliev H."/>
            <person name="Venkataraman V."/>
            <person name="Vinson J."/>
            <person name="Vo A."/>
            <person name="Wade C."/>
            <person name="Wang S."/>
            <person name="Wangchuk T."/>
            <person name="Wangdi T."/>
            <person name="Whittaker C."/>
            <person name="Wilkinson J."/>
            <person name="Wu Y."/>
            <person name="Wyman D."/>
            <person name="Yadav S."/>
            <person name="Yang S."/>
            <person name="Yang X."/>
            <person name="Yeager S."/>
            <person name="Yee E."/>
            <person name="Young G."/>
            <person name="Zainoun J."/>
            <person name="Zembeck L."/>
            <person name="Zimmer A."/>
            <person name="Zody M."/>
            <person name="Lander E."/>
        </authorList>
    </citation>
    <scope>NUCLEOTIDE SEQUENCE [LARGE SCALE GENOMIC DNA]</scope>
</reference>
<dbReference type="SUPFAM" id="SSF81321">
    <property type="entry name" value="Family A G protein-coupled receptor-like"/>
    <property type="match status" value="1"/>
</dbReference>
<dbReference type="OMA" id="PECIDME"/>
<dbReference type="GO" id="GO:0007189">
    <property type="term" value="P:adenylate cyclase-activating G protein-coupled receptor signaling pathway"/>
    <property type="evidence" value="ECO:0007669"/>
    <property type="project" value="TreeGrafter"/>
</dbReference>
<dbReference type="GO" id="GO:0005886">
    <property type="term" value="C:plasma membrane"/>
    <property type="evidence" value="ECO:0007669"/>
    <property type="project" value="TreeGrafter"/>
</dbReference>
<organism evidence="11 12">
    <name type="scientific">Ciona savignyi</name>
    <name type="common">Pacific transparent sea squirt</name>
    <dbReference type="NCBI Taxonomy" id="51511"/>
    <lineage>
        <taxon>Eukaryota</taxon>
        <taxon>Metazoa</taxon>
        <taxon>Chordata</taxon>
        <taxon>Tunicata</taxon>
        <taxon>Ascidiacea</taxon>
        <taxon>Phlebobranchia</taxon>
        <taxon>Cionidae</taxon>
        <taxon>Ciona</taxon>
    </lineage>
</organism>
<dbReference type="eggNOG" id="KOG1215">
    <property type="taxonomic scope" value="Eukaryota"/>
</dbReference>
<protein>
    <recommendedName>
        <fullName evidence="10">G-protein coupled receptors family 1 profile domain-containing protein</fullName>
    </recommendedName>
</protein>
<evidence type="ECO:0000313" key="12">
    <source>
        <dbReference type="Proteomes" id="UP000007875"/>
    </source>
</evidence>
<dbReference type="PROSITE" id="PS50262">
    <property type="entry name" value="G_PROTEIN_RECEP_F1_2"/>
    <property type="match status" value="1"/>
</dbReference>
<evidence type="ECO:0000256" key="6">
    <source>
        <dbReference type="ARBA" id="ARBA00023136"/>
    </source>
</evidence>
<dbReference type="eggNOG" id="KOG2087">
    <property type="taxonomic scope" value="Eukaryota"/>
</dbReference>
<keyword evidence="2" id="KW-0433">Leucine-rich repeat</keyword>
<comment type="caution">
    <text evidence="8">Lacks conserved residue(s) required for the propagation of feature annotation.</text>
</comment>
<evidence type="ECO:0000256" key="7">
    <source>
        <dbReference type="ARBA" id="ARBA00023157"/>
    </source>
</evidence>
<dbReference type="Gene3D" id="4.10.400.10">
    <property type="entry name" value="Low-density Lipoprotein Receptor"/>
    <property type="match status" value="2"/>
</dbReference>
<dbReference type="InParanoid" id="H2YCT3"/>
<dbReference type="Ensembl" id="ENSCSAVT00000003178.1">
    <property type="protein sequence ID" value="ENSCSAVP00000003131.1"/>
    <property type="gene ID" value="ENSCSAVG00000001861.1"/>
</dbReference>
<evidence type="ECO:0000259" key="10">
    <source>
        <dbReference type="PROSITE" id="PS50262"/>
    </source>
</evidence>
<evidence type="ECO:0000256" key="9">
    <source>
        <dbReference type="SAM" id="Phobius"/>
    </source>
</evidence>
<feature type="transmembrane region" description="Helical" evidence="9">
    <location>
        <begin position="205"/>
        <end position="232"/>
    </location>
</feature>
<keyword evidence="12" id="KW-1185">Reference proteome</keyword>
<evidence type="ECO:0000256" key="1">
    <source>
        <dbReference type="ARBA" id="ARBA00004370"/>
    </source>
</evidence>
<feature type="transmembrane region" description="Helical" evidence="9">
    <location>
        <begin position="413"/>
        <end position="437"/>
    </location>
</feature>
<dbReference type="FunFam" id="1.20.1070.10:FF:000589">
    <property type="entry name" value="Uncharacterized protein"/>
    <property type="match status" value="1"/>
</dbReference>
<evidence type="ECO:0000313" key="11">
    <source>
        <dbReference type="Ensembl" id="ENSCSAVP00000003131.1"/>
    </source>
</evidence>
<evidence type="ECO:0000256" key="5">
    <source>
        <dbReference type="ARBA" id="ARBA00022989"/>
    </source>
</evidence>
<dbReference type="GO" id="GO:0008528">
    <property type="term" value="F:G protein-coupled peptide receptor activity"/>
    <property type="evidence" value="ECO:0007669"/>
    <property type="project" value="TreeGrafter"/>
</dbReference>
<dbReference type="AlphaFoldDB" id="H2YCT3"/>
<dbReference type="InterPro" id="IPR002172">
    <property type="entry name" value="LDrepeatLR_classA_rpt"/>
</dbReference>
<reference evidence="11" key="2">
    <citation type="submission" date="2025-08" db="UniProtKB">
        <authorList>
            <consortium name="Ensembl"/>
        </authorList>
    </citation>
    <scope>IDENTIFICATION</scope>
</reference>
<dbReference type="Gene3D" id="1.20.1070.10">
    <property type="entry name" value="Rhodopsin 7-helix transmembrane proteins"/>
    <property type="match status" value="2"/>
</dbReference>
<evidence type="ECO:0000256" key="4">
    <source>
        <dbReference type="ARBA" id="ARBA00022737"/>
    </source>
</evidence>
<proteinExistence type="predicted"/>
<dbReference type="GO" id="GO:0009755">
    <property type="term" value="P:hormone-mediated signaling pathway"/>
    <property type="evidence" value="ECO:0007669"/>
    <property type="project" value="TreeGrafter"/>
</dbReference>